<dbReference type="AlphaFoldDB" id="A0ABD4DJ98"/>
<comment type="caution">
    <text evidence="1">The sequence shown here is derived from an EMBL/GenBank/DDBJ whole genome shotgun (WGS) entry which is preliminary data.</text>
</comment>
<reference evidence="1 2" key="1">
    <citation type="submission" date="2015-11" db="EMBL/GenBank/DDBJ databases">
        <authorList>
            <person name="Nicholson A.C."/>
            <person name="Humrighouse B.W."/>
            <person name="Graziano J."/>
            <person name="Lasker B."/>
            <person name="Whitney A.M."/>
            <person name="Mcquiston J.R."/>
        </authorList>
    </citation>
    <scope>NUCLEOTIDE SEQUENCE [LARGE SCALE GENOMIC DNA]</scope>
    <source>
        <strain evidence="1 2">G4071</strain>
    </source>
</reference>
<organism evidence="1 2">
    <name type="scientific">Elizabethkingia miricola</name>
    <name type="common">Chryseobacterium miricola</name>
    <dbReference type="NCBI Taxonomy" id="172045"/>
    <lineage>
        <taxon>Bacteria</taxon>
        <taxon>Pseudomonadati</taxon>
        <taxon>Bacteroidota</taxon>
        <taxon>Flavobacteriia</taxon>
        <taxon>Flavobacteriales</taxon>
        <taxon>Weeksellaceae</taxon>
        <taxon>Elizabethkingia</taxon>
    </lineage>
</organism>
<protein>
    <submittedName>
        <fullName evidence="1">Uncharacterized protein</fullName>
    </submittedName>
</protein>
<gene>
    <name evidence="1" type="ORF">ATB95_12845</name>
</gene>
<proteinExistence type="predicted"/>
<accession>A0ABD4DJ98</accession>
<dbReference type="EMBL" id="LNOI01000004">
    <property type="protein sequence ID" value="KUY17253.1"/>
    <property type="molecule type" value="Genomic_DNA"/>
</dbReference>
<evidence type="ECO:0000313" key="2">
    <source>
        <dbReference type="Proteomes" id="UP000064412"/>
    </source>
</evidence>
<name>A0ABD4DJ98_ELIMR</name>
<dbReference type="Proteomes" id="UP000064412">
    <property type="component" value="Unassembled WGS sequence"/>
</dbReference>
<evidence type="ECO:0000313" key="1">
    <source>
        <dbReference type="EMBL" id="KUY17253.1"/>
    </source>
</evidence>
<sequence length="73" mass="8317">MINAPRKAEKVILNRSDGKLVTKVKTNPKAIINSIINKDLIDLFRTKIRFILSCQSIMKLNIVDIKDDKPIVL</sequence>